<sequence length="117" mass="12008">MIASVECSSVSGEVYAPPSKSYTHRAILITALGPGGRVLRPLLSADTLATVSASEAFGAKIGKEEKKDDLFIDGVGDLPQTPENVIDVLNSGTTLRFCSAVAALTAGAVLTGDSSIR</sequence>
<gene>
    <name evidence="3" type="ORF">GX426_08110</name>
</gene>
<feature type="non-terminal residue" evidence="3">
    <location>
        <position position="117"/>
    </location>
</feature>
<dbReference type="InterPro" id="IPR001986">
    <property type="entry name" value="Enolpyruvate_Tfrase_dom"/>
</dbReference>
<dbReference type="EMBL" id="JAAYUN010000140">
    <property type="protein sequence ID" value="NLJ23057.1"/>
    <property type="molecule type" value="Genomic_DNA"/>
</dbReference>
<organism evidence="3 4">
    <name type="scientific">Methanothrix soehngenii</name>
    <name type="common">Methanosaeta concilii</name>
    <dbReference type="NCBI Taxonomy" id="2223"/>
    <lineage>
        <taxon>Archaea</taxon>
        <taxon>Methanobacteriati</taxon>
        <taxon>Methanobacteriota</taxon>
        <taxon>Stenosarchaea group</taxon>
        <taxon>Methanomicrobia</taxon>
        <taxon>Methanotrichales</taxon>
        <taxon>Methanotrichaceae</taxon>
        <taxon>Methanothrix</taxon>
    </lineage>
</organism>
<dbReference type="AlphaFoldDB" id="A0A7K4AJ91"/>
<comment type="caution">
    <text evidence="3">The sequence shown here is derived from an EMBL/GenBank/DDBJ whole genome shotgun (WGS) entry which is preliminary data.</text>
</comment>
<dbReference type="GO" id="GO:0003866">
    <property type="term" value="F:3-phosphoshikimate 1-carboxyvinyltransferase activity"/>
    <property type="evidence" value="ECO:0007669"/>
    <property type="project" value="TreeGrafter"/>
</dbReference>
<dbReference type="InterPro" id="IPR036968">
    <property type="entry name" value="Enolpyruvate_Tfrase_sf"/>
</dbReference>
<accession>A0A7K4AJ91</accession>
<dbReference type="PANTHER" id="PTHR21090">
    <property type="entry name" value="AROM/DEHYDROQUINATE SYNTHASE"/>
    <property type="match status" value="1"/>
</dbReference>
<proteinExistence type="predicted"/>
<feature type="domain" description="Enolpyruvate transferase" evidence="2">
    <location>
        <begin position="8"/>
        <end position="117"/>
    </location>
</feature>
<evidence type="ECO:0000259" key="2">
    <source>
        <dbReference type="Pfam" id="PF00275"/>
    </source>
</evidence>
<evidence type="ECO:0000313" key="4">
    <source>
        <dbReference type="Proteomes" id="UP000544742"/>
    </source>
</evidence>
<dbReference type="InterPro" id="IPR013792">
    <property type="entry name" value="RNA3'P_cycl/enolpyr_Trfase_a/b"/>
</dbReference>
<reference evidence="3 4" key="1">
    <citation type="journal article" date="2020" name="Biotechnol. Biofuels">
        <title>New insights from the biogas microbiome by comprehensive genome-resolved metagenomics of nearly 1600 species originating from multiple anaerobic digesters.</title>
        <authorList>
            <person name="Campanaro S."/>
            <person name="Treu L."/>
            <person name="Rodriguez-R L.M."/>
            <person name="Kovalovszki A."/>
            <person name="Ziels R.M."/>
            <person name="Maus I."/>
            <person name="Zhu X."/>
            <person name="Kougias P.G."/>
            <person name="Basile A."/>
            <person name="Luo G."/>
            <person name="Schluter A."/>
            <person name="Konstantinidis K.T."/>
            <person name="Angelidaki I."/>
        </authorList>
    </citation>
    <scope>NUCLEOTIDE SEQUENCE [LARGE SCALE GENOMIC DNA]</scope>
    <source>
        <strain evidence="3">AS27yjCOA_157</strain>
    </source>
</reference>
<dbReference type="SUPFAM" id="SSF55205">
    <property type="entry name" value="EPT/RTPC-like"/>
    <property type="match status" value="1"/>
</dbReference>
<dbReference type="Pfam" id="PF00275">
    <property type="entry name" value="EPSP_synthase"/>
    <property type="match status" value="1"/>
</dbReference>
<evidence type="ECO:0000256" key="1">
    <source>
        <dbReference type="ARBA" id="ARBA00022679"/>
    </source>
</evidence>
<keyword evidence="1 3" id="KW-0808">Transferase</keyword>
<dbReference type="Gene3D" id="3.65.10.10">
    <property type="entry name" value="Enolpyruvate transferase domain"/>
    <property type="match status" value="1"/>
</dbReference>
<protein>
    <submittedName>
        <fullName evidence="3">3-phosphoshikimate 1-carboxyvinyltransferase</fullName>
    </submittedName>
</protein>
<dbReference type="PANTHER" id="PTHR21090:SF5">
    <property type="entry name" value="PENTAFUNCTIONAL AROM POLYPEPTIDE"/>
    <property type="match status" value="1"/>
</dbReference>
<dbReference type="Proteomes" id="UP000544742">
    <property type="component" value="Unassembled WGS sequence"/>
</dbReference>
<name>A0A7K4AJ91_METSH</name>
<dbReference type="GO" id="GO:0009423">
    <property type="term" value="P:chorismate biosynthetic process"/>
    <property type="evidence" value="ECO:0007669"/>
    <property type="project" value="TreeGrafter"/>
</dbReference>
<evidence type="ECO:0000313" key="3">
    <source>
        <dbReference type="EMBL" id="NLJ23057.1"/>
    </source>
</evidence>